<proteinExistence type="predicted"/>
<dbReference type="AlphaFoldDB" id="A0AAV0ES68"/>
<evidence type="ECO:0000313" key="3">
    <source>
        <dbReference type="Proteomes" id="UP001152523"/>
    </source>
</evidence>
<dbReference type="GO" id="GO:0015074">
    <property type="term" value="P:DNA integration"/>
    <property type="evidence" value="ECO:0007669"/>
    <property type="project" value="InterPro"/>
</dbReference>
<dbReference type="Pfam" id="PF17921">
    <property type="entry name" value="Integrase_H2C2"/>
    <property type="match status" value="1"/>
</dbReference>
<dbReference type="Gene3D" id="3.30.420.10">
    <property type="entry name" value="Ribonuclease H-like superfamily/Ribonuclease H"/>
    <property type="match status" value="1"/>
</dbReference>
<dbReference type="Gene3D" id="1.10.340.70">
    <property type="match status" value="1"/>
</dbReference>
<dbReference type="PANTHER" id="PTHR47266">
    <property type="entry name" value="ENDONUCLEASE-RELATED"/>
    <property type="match status" value="1"/>
</dbReference>
<dbReference type="InterPro" id="IPR036397">
    <property type="entry name" value="RNaseH_sf"/>
</dbReference>
<dbReference type="InterPro" id="IPR052160">
    <property type="entry name" value="Gypsy_RT_Integrase-like"/>
</dbReference>
<sequence>MNKKDAKPRLIRWVLLLQEFDLEIRDKKGSENLVADHLSRLEPNTTTKIEVIHDDFPYEQLMEVKGVPLPWFTDFVNYLAKEILPQELTFHQRKKFLHDVKHYYWDEPYLFKHCADGIIRRCVPNEEMLSILDHCHNLPCGGHHGPDRTAAKILQCGFFWPTLFKDARSFVLACDRCQRTGNLSRRNEMPQNMILVVEIFDVWGIDFMGPFPKSHGKEYILVAVDYVSKWVEAIALPDNMAKSVVEFVKRNIFSRFGVPRSIISDNGAHFKNTHFAGLLKKYGCMFKTGATYHPQTNGQVEVSNREIKSILEKTVNSSRKDWSLKLDDALWAYRTAFKTPLGMSPFRLVYGKPCHLPVELEHKSHWAISQLNIDTTLGREKRMLQINELEELRRDAYENSRIYKEKAKVWHDKNINRREFYVGQKVLLFNSRLRLFPGKLKSRWSGPYTITEVRPYGSMMIQNGDQTPFLVNGHRLKPYMEYHITSATAACQLEE</sequence>
<protein>
    <recommendedName>
        <fullName evidence="1">Integrase catalytic domain-containing protein</fullName>
    </recommendedName>
</protein>
<dbReference type="EMBL" id="CAMAPF010000939">
    <property type="protein sequence ID" value="CAH9126115.1"/>
    <property type="molecule type" value="Genomic_DNA"/>
</dbReference>
<dbReference type="PROSITE" id="PS50994">
    <property type="entry name" value="INTEGRASE"/>
    <property type="match status" value="1"/>
</dbReference>
<name>A0AAV0ES68_9ASTE</name>
<gene>
    <name evidence="2" type="ORF">CEPIT_LOCUS27283</name>
</gene>
<dbReference type="InterPro" id="IPR041588">
    <property type="entry name" value="Integrase_H2C2"/>
</dbReference>
<accession>A0AAV0ES68</accession>
<dbReference type="GO" id="GO:0003676">
    <property type="term" value="F:nucleic acid binding"/>
    <property type="evidence" value="ECO:0007669"/>
    <property type="project" value="InterPro"/>
</dbReference>
<evidence type="ECO:0000313" key="2">
    <source>
        <dbReference type="EMBL" id="CAH9126115.1"/>
    </source>
</evidence>
<dbReference type="Pfam" id="PF00665">
    <property type="entry name" value="rve"/>
    <property type="match status" value="1"/>
</dbReference>
<dbReference type="InterPro" id="IPR001584">
    <property type="entry name" value="Integrase_cat-core"/>
</dbReference>
<dbReference type="SUPFAM" id="SSF53098">
    <property type="entry name" value="Ribonuclease H-like"/>
    <property type="match status" value="1"/>
</dbReference>
<evidence type="ECO:0000259" key="1">
    <source>
        <dbReference type="PROSITE" id="PS50994"/>
    </source>
</evidence>
<organism evidence="2 3">
    <name type="scientific">Cuscuta epithymum</name>
    <dbReference type="NCBI Taxonomy" id="186058"/>
    <lineage>
        <taxon>Eukaryota</taxon>
        <taxon>Viridiplantae</taxon>
        <taxon>Streptophyta</taxon>
        <taxon>Embryophyta</taxon>
        <taxon>Tracheophyta</taxon>
        <taxon>Spermatophyta</taxon>
        <taxon>Magnoliopsida</taxon>
        <taxon>eudicotyledons</taxon>
        <taxon>Gunneridae</taxon>
        <taxon>Pentapetalae</taxon>
        <taxon>asterids</taxon>
        <taxon>lamiids</taxon>
        <taxon>Solanales</taxon>
        <taxon>Convolvulaceae</taxon>
        <taxon>Cuscuteae</taxon>
        <taxon>Cuscuta</taxon>
        <taxon>Cuscuta subgen. Cuscuta</taxon>
    </lineage>
</organism>
<dbReference type="Proteomes" id="UP001152523">
    <property type="component" value="Unassembled WGS sequence"/>
</dbReference>
<feature type="domain" description="Integrase catalytic" evidence="1">
    <location>
        <begin position="186"/>
        <end position="353"/>
    </location>
</feature>
<keyword evidence="3" id="KW-1185">Reference proteome</keyword>
<comment type="caution">
    <text evidence="2">The sequence shown here is derived from an EMBL/GenBank/DDBJ whole genome shotgun (WGS) entry which is preliminary data.</text>
</comment>
<dbReference type="InterPro" id="IPR012337">
    <property type="entry name" value="RNaseH-like_sf"/>
</dbReference>
<reference evidence="2" key="1">
    <citation type="submission" date="2022-07" db="EMBL/GenBank/DDBJ databases">
        <authorList>
            <person name="Macas J."/>
            <person name="Novak P."/>
            <person name="Neumann P."/>
        </authorList>
    </citation>
    <scope>NUCLEOTIDE SEQUENCE</scope>
</reference>